<name>A0A6L3VSM4_9ACTN</name>
<protein>
    <recommendedName>
        <fullName evidence="4">DNA recombination protein RmuC</fullName>
    </recommendedName>
</protein>
<organism evidence="2 3">
    <name type="scientific">Actinomadura montaniterrae</name>
    <dbReference type="NCBI Taxonomy" id="1803903"/>
    <lineage>
        <taxon>Bacteria</taxon>
        <taxon>Bacillati</taxon>
        <taxon>Actinomycetota</taxon>
        <taxon>Actinomycetes</taxon>
        <taxon>Streptosporangiales</taxon>
        <taxon>Thermomonosporaceae</taxon>
        <taxon>Actinomadura</taxon>
    </lineage>
</organism>
<gene>
    <name evidence="2" type="ORF">F9B16_18310</name>
</gene>
<dbReference type="AlphaFoldDB" id="A0A6L3VSM4"/>
<keyword evidence="1" id="KW-0175">Coiled coil</keyword>
<reference evidence="2 3" key="1">
    <citation type="submission" date="2019-09" db="EMBL/GenBank/DDBJ databases">
        <title>Actinomadura physcomitrii sp. nov., a novel actinomycete isolated from moss [Physcomitrium sphaericum (Ludw) Fuernr].</title>
        <authorList>
            <person name="Liu C."/>
            <person name="Zhuang X."/>
        </authorList>
    </citation>
    <scope>NUCLEOTIDE SEQUENCE [LARGE SCALE GENOMIC DNA]</scope>
    <source>
        <strain evidence="2 3">CYP1-1B</strain>
    </source>
</reference>
<evidence type="ECO:0000313" key="2">
    <source>
        <dbReference type="EMBL" id="KAB2380132.1"/>
    </source>
</evidence>
<evidence type="ECO:0000256" key="1">
    <source>
        <dbReference type="SAM" id="Coils"/>
    </source>
</evidence>
<dbReference type="RefSeq" id="WP_151541299.1">
    <property type="nucleotide sequence ID" value="NZ_WBMR01000047.1"/>
</dbReference>
<feature type="coiled-coil region" evidence="1">
    <location>
        <begin position="128"/>
        <end position="187"/>
    </location>
</feature>
<evidence type="ECO:0008006" key="4">
    <source>
        <dbReference type="Google" id="ProtNLM"/>
    </source>
</evidence>
<comment type="caution">
    <text evidence="2">The sequence shown here is derived from an EMBL/GenBank/DDBJ whole genome shotgun (WGS) entry which is preliminary data.</text>
</comment>
<dbReference type="EMBL" id="WBMR01000047">
    <property type="protein sequence ID" value="KAB2380132.1"/>
    <property type="molecule type" value="Genomic_DNA"/>
</dbReference>
<dbReference type="Proteomes" id="UP000483004">
    <property type="component" value="Unassembled WGS sequence"/>
</dbReference>
<dbReference type="OrthoDB" id="9833663at2"/>
<evidence type="ECO:0000313" key="3">
    <source>
        <dbReference type="Proteomes" id="UP000483004"/>
    </source>
</evidence>
<dbReference type="SUPFAM" id="SSF58113">
    <property type="entry name" value="Apolipoprotein A-I"/>
    <property type="match status" value="1"/>
</dbReference>
<keyword evidence="3" id="KW-1185">Reference proteome</keyword>
<proteinExistence type="predicted"/>
<accession>A0A6L3VSM4</accession>
<sequence length="304" mass="33326">MAQLFLGIVVIVAGIMVLAELFWDKRRRADAARELADLRDLVGRKADAAKIDGHLTAVRKGLDDEVGAIRGEVASTRDLSAADSQRIAAELHDEFERSRQETQRRFSEVADGLEALRDGFTTAIGRSHNEAQGRLDQVTRKLDALAQRVSRNHDHAQAELAGLNERLVRIEQAQEKQAGRLANLERESWGAVRGAIDCTDADVGIAVQDVLFHLAGAAGLRLVSSRVLSAAPLKARHWFAGIDEEELADWLGHAVQAEAPEVEALLEAVKTMESGLVTLGPMTLRGILGEWRYDIRGQYAYVLA</sequence>